<keyword evidence="3" id="KW-1185">Reference proteome</keyword>
<dbReference type="Pfam" id="PF12680">
    <property type="entry name" value="SnoaL_2"/>
    <property type="match status" value="1"/>
</dbReference>
<dbReference type="Gene3D" id="3.10.450.50">
    <property type="match status" value="1"/>
</dbReference>
<dbReference type="InterPro" id="IPR037401">
    <property type="entry name" value="SnoaL-like"/>
</dbReference>
<dbReference type="InterPro" id="IPR032710">
    <property type="entry name" value="NTF2-like_dom_sf"/>
</dbReference>
<proteinExistence type="predicted"/>
<gene>
    <name evidence="2" type="ORF">FB45DRAFT_901395</name>
</gene>
<evidence type="ECO:0000313" key="3">
    <source>
        <dbReference type="Proteomes" id="UP001221142"/>
    </source>
</evidence>
<protein>
    <recommendedName>
        <fullName evidence="1">SnoaL-like domain-containing protein</fullName>
    </recommendedName>
</protein>
<organism evidence="2 3">
    <name type="scientific">Roridomyces roridus</name>
    <dbReference type="NCBI Taxonomy" id="1738132"/>
    <lineage>
        <taxon>Eukaryota</taxon>
        <taxon>Fungi</taxon>
        <taxon>Dikarya</taxon>
        <taxon>Basidiomycota</taxon>
        <taxon>Agaricomycotina</taxon>
        <taxon>Agaricomycetes</taxon>
        <taxon>Agaricomycetidae</taxon>
        <taxon>Agaricales</taxon>
        <taxon>Marasmiineae</taxon>
        <taxon>Mycenaceae</taxon>
        <taxon>Roridomyces</taxon>
    </lineage>
</organism>
<accession>A0AAD7CAK0</accession>
<feature type="domain" description="SnoaL-like" evidence="1">
    <location>
        <begin position="27"/>
        <end position="125"/>
    </location>
</feature>
<dbReference type="EMBL" id="JARKIF010000004">
    <property type="protein sequence ID" value="KAJ7641937.1"/>
    <property type="molecule type" value="Genomic_DNA"/>
</dbReference>
<sequence>MHSESDAQLAATHAFLHHLMINTSPVDWVALADLLAADFTHEYRPATLAPPANRLRNKGEMLELFELAWSGFERFEFLPPLDMIQGQDSIVFHVQSDGISKQGGKHYTNEYMLTFRFRGEKIVSMKEFVDSKYSSEFLV</sequence>
<comment type="caution">
    <text evidence="2">The sequence shown here is derived from an EMBL/GenBank/DDBJ whole genome shotgun (WGS) entry which is preliminary data.</text>
</comment>
<dbReference type="Proteomes" id="UP001221142">
    <property type="component" value="Unassembled WGS sequence"/>
</dbReference>
<dbReference type="SUPFAM" id="SSF54427">
    <property type="entry name" value="NTF2-like"/>
    <property type="match status" value="1"/>
</dbReference>
<evidence type="ECO:0000313" key="2">
    <source>
        <dbReference type="EMBL" id="KAJ7641937.1"/>
    </source>
</evidence>
<evidence type="ECO:0000259" key="1">
    <source>
        <dbReference type="Pfam" id="PF12680"/>
    </source>
</evidence>
<reference evidence="2" key="1">
    <citation type="submission" date="2023-03" db="EMBL/GenBank/DDBJ databases">
        <title>Massive genome expansion in bonnet fungi (Mycena s.s.) driven by repeated elements and novel gene families across ecological guilds.</title>
        <authorList>
            <consortium name="Lawrence Berkeley National Laboratory"/>
            <person name="Harder C.B."/>
            <person name="Miyauchi S."/>
            <person name="Viragh M."/>
            <person name="Kuo A."/>
            <person name="Thoen E."/>
            <person name="Andreopoulos B."/>
            <person name="Lu D."/>
            <person name="Skrede I."/>
            <person name="Drula E."/>
            <person name="Henrissat B."/>
            <person name="Morin E."/>
            <person name="Kohler A."/>
            <person name="Barry K."/>
            <person name="LaButti K."/>
            <person name="Morin E."/>
            <person name="Salamov A."/>
            <person name="Lipzen A."/>
            <person name="Mereny Z."/>
            <person name="Hegedus B."/>
            <person name="Baldrian P."/>
            <person name="Stursova M."/>
            <person name="Weitz H."/>
            <person name="Taylor A."/>
            <person name="Grigoriev I.V."/>
            <person name="Nagy L.G."/>
            <person name="Martin F."/>
            <person name="Kauserud H."/>
        </authorList>
    </citation>
    <scope>NUCLEOTIDE SEQUENCE</scope>
    <source>
        <strain evidence="2">9284</strain>
    </source>
</reference>
<dbReference type="AlphaFoldDB" id="A0AAD7CAK0"/>
<name>A0AAD7CAK0_9AGAR</name>